<dbReference type="Proteomes" id="UP000583639">
    <property type="component" value="Unassembled WGS sequence"/>
</dbReference>
<sequence length="617" mass="68964">MKTKNIFAKTLFLTVMFVIPGCSSFLDEENIAGQSAEEYFATAVGYESLINGCYNTLKSVYNTTNYNVISQLGTDIVTQNDIDAPSLATLNKYILYQSDNGFVYTQWTNLYAALKNVNAAIDRASNVITKTQDPRDGMDESILAKRVAEAKFLRALYLFDIVRNWGQAPLILHEPTEVSTVSQLDSADKFYEQILTDLGDVMNSALPMRQSASEYGRVSKAAAKHLRSLVYLTRGYQSYSVASDFTNALADAEDIIQNSGHTLLSDYALVHRQTNEENDEIIFCVNFANKDKYWGNLWSEFYMPVYREGWVDLAPDNMYGADAAAYTIMPTKYTYLLFNWKKDQRARVTFMSPYNGDATTSIDGRTCGNNYFLSINGSVVPKGEPVIYFPVPLDGSFNNHTYTQAEKDAAKQRGQYYFNYPSGTLAEKSYKNVSNDDYYIKGNQGGNAGSRTWLPVWKFKDANMQHGGTGGSVGHGSRDIYMFRLAETYLIAAEAAVKANDNAKALMYINFIRQRASTNAPEGGLPLYSGTITIDDVLDERALELFGEVSRWNDLTRTGKLAERVLEYNWDVSNINGAVKTELSASTNAKFSLRPIPLAWLNSLSNGQELGNNPGWE</sequence>
<dbReference type="InterPro" id="IPR011990">
    <property type="entry name" value="TPR-like_helical_dom_sf"/>
</dbReference>
<evidence type="ECO:0000256" key="3">
    <source>
        <dbReference type="ARBA" id="ARBA00022729"/>
    </source>
</evidence>
<feature type="domain" description="SusD-like N-terminal" evidence="8">
    <location>
        <begin position="25"/>
        <end position="232"/>
    </location>
</feature>
<dbReference type="Pfam" id="PF14322">
    <property type="entry name" value="SusD-like_3"/>
    <property type="match status" value="1"/>
</dbReference>
<evidence type="ECO:0000256" key="5">
    <source>
        <dbReference type="ARBA" id="ARBA00023237"/>
    </source>
</evidence>
<keyword evidence="5" id="KW-0998">Cell outer membrane</keyword>
<feature type="chain" id="PRO_5032496885" evidence="6">
    <location>
        <begin position="21"/>
        <end position="617"/>
    </location>
</feature>
<feature type="domain" description="RagB/SusD" evidence="7">
    <location>
        <begin position="331"/>
        <end position="616"/>
    </location>
</feature>
<accession>A0A848QVV6</accession>
<dbReference type="AlphaFoldDB" id="A0A848QVV6"/>
<keyword evidence="3 6" id="KW-0732">Signal</keyword>
<dbReference type="Gene3D" id="1.25.40.390">
    <property type="match status" value="1"/>
</dbReference>
<comment type="similarity">
    <text evidence="2">Belongs to the SusD family.</text>
</comment>
<gene>
    <name evidence="9" type="ORF">HKQ55_11585</name>
</gene>
<organism evidence="9 10">
    <name type="scientific">Phocaeicola vulgatus</name>
    <name type="common">Bacteroides vulgatus</name>
    <dbReference type="NCBI Taxonomy" id="821"/>
    <lineage>
        <taxon>Bacteria</taxon>
        <taxon>Pseudomonadati</taxon>
        <taxon>Bacteroidota</taxon>
        <taxon>Bacteroidia</taxon>
        <taxon>Bacteroidales</taxon>
        <taxon>Bacteroidaceae</taxon>
        <taxon>Phocaeicola</taxon>
    </lineage>
</organism>
<evidence type="ECO:0000256" key="1">
    <source>
        <dbReference type="ARBA" id="ARBA00004442"/>
    </source>
</evidence>
<evidence type="ECO:0000259" key="7">
    <source>
        <dbReference type="Pfam" id="PF07980"/>
    </source>
</evidence>
<dbReference type="SUPFAM" id="SSF48452">
    <property type="entry name" value="TPR-like"/>
    <property type="match status" value="1"/>
</dbReference>
<dbReference type="Pfam" id="PF07980">
    <property type="entry name" value="SusD_RagB"/>
    <property type="match status" value="1"/>
</dbReference>
<evidence type="ECO:0000259" key="8">
    <source>
        <dbReference type="Pfam" id="PF14322"/>
    </source>
</evidence>
<keyword evidence="4" id="KW-0472">Membrane</keyword>
<evidence type="ECO:0000256" key="6">
    <source>
        <dbReference type="SAM" id="SignalP"/>
    </source>
</evidence>
<dbReference type="RefSeq" id="WP_007839534.1">
    <property type="nucleotide sequence ID" value="NZ_JABDSI010000117.1"/>
</dbReference>
<reference evidence="9 10" key="1">
    <citation type="submission" date="2020-04" db="EMBL/GenBank/DDBJ databases">
        <title>A novel gut-associated lysogenic phage, Bacteroides phage BV01, alters the host transcriptome and bile acid metabolism in Bacteroides vulgatus.</title>
        <authorList>
            <person name="Campbell D.E."/>
            <person name="Ly L."/>
            <person name="Ridlon J.M."/>
            <person name="Hsiao A."/>
            <person name="Degnan P.H."/>
        </authorList>
    </citation>
    <scope>NUCLEOTIDE SEQUENCE [LARGE SCALE GENOMIC DNA]</scope>
    <source>
        <strain evidence="9 10">VPI-BV8526</strain>
    </source>
</reference>
<evidence type="ECO:0000256" key="2">
    <source>
        <dbReference type="ARBA" id="ARBA00006275"/>
    </source>
</evidence>
<proteinExistence type="inferred from homology"/>
<dbReference type="EMBL" id="JABDSI010000117">
    <property type="protein sequence ID" value="NMW40763.1"/>
    <property type="molecule type" value="Genomic_DNA"/>
</dbReference>
<evidence type="ECO:0000313" key="10">
    <source>
        <dbReference type="Proteomes" id="UP000583639"/>
    </source>
</evidence>
<name>A0A848QVV6_PHOVU</name>
<evidence type="ECO:0000313" key="9">
    <source>
        <dbReference type="EMBL" id="NMW40763.1"/>
    </source>
</evidence>
<comment type="subcellular location">
    <subcellularLocation>
        <location evidence="1">Cell outer membrane</location>
    </subcellularLocation>
</comment>
<dbReference type="GO" id="GO:0009279">
    <property type="term" value="C:cell outer membrane"/>
    <property type="evidence" value="ECO:0007669"/>
    <property type="project" value="UniProtKB-SubCell"/>
</dbReference>
<feature type="signal peptide" evidence="6">
    <location>
        <begin position="1"/>
        <end position="20"/>
    </location>
</feature>
<evidence type="ECO:0000256" key="4">
    <source>
        <dbReference type="ARBA" id="ARBA00023136"/>
    </source>
</evidence>
<dbReference type="InterPro" id="IPR012944">
    <property type="entry name" value="SusD_RagB_dom"/>
</dbReference>
<comment type="caution">
    <text evidence="9">The sequence shown here is derived from an EMBL/GenBank/DDBJ whole genome shotgun (WGS) entry which is preliminary data.</text>
</comment>
<dbReference type="InterPro" id="IPR033985">
    <property type="entry name" value="SusD-like_N"/>
</dbReference>
<protein>
    <submittedName>
        <fullName evidence="9">RagB/SusD family nutrient uptake outer membrane protein</fullName>
    </submittedName>
</protein>